<name>A0AAZ3PD96_ONCTS</name>
<keyword evidence="3" id="KW-0560">Oxidoreductase</keyword>
<dbReference type="InterPro" id="IPR023753">
    <property type="entry name" value="FAD/NAD-binding_dom"/>
</dbReference>
<dbReference type="GeneTree" id="ENSGT00940000160180"/>
<evidence type="ECO:0000256" key="3">
    <source>
        <dbReference type="ARBA" id="ARBA00023002"/>
    </source>
</evidence>
<comment type="cofactor">
    <cofactor evidence="1">
        <name>FAD</name>
        <dbReference type="ChEBI" id="CHEBI:57692"/>
    </cofactor>
</comment>
<dbReference type="GO" id="GO:0004362">
    <property type="term" value="F:glutathione-disulfide reductase (NADPH) activity"/>
    <property type="evidence" value="ECO:0007669"/>
    <property type="project" value="TreeGrafter"/>
</dbReference>
<comment type="similarity">
    <text evidence="2">Belongs to the class-I pyridine nucleotide-disulfide oxidoreductase family.</text>
</comment>
<evidence type="ECO:0000256" key="5">
    <source>
        <dbReference type="ARBA" id="ARBA00023284"/>
    </source>
</evidence>
<evidence type="ECO:0000313" key="7">
    <source>
        <dbReference type="Ensembl" id="ENSOTSP00005113844.1"/>
    </source>
</evidence>
<reference evidence="7" key="3">
    <citation type="submission" date="2025-09" db="UniProtKB">
        <authorList>
            <consortium name="Ensembl"/>
        </authorList>
    </citation>
    <scope>IDENTIFICATION</scope>
</reference>
<evidence type="ECO:0000256" key="1">
    <source>
        <dbReference type="ARBA" id="ARBA00001974"/>
    </source>
</evidence>
<dbReference type="SUPFAM" id="SSF51905">
    <property type="entry name" value="FAD/NAD(P)-binding domain"/>
    <property type="match status" value="1"/>
</dbReference>
<evidence type="ECO:0000256" key="4">
    <source>
        <dbReference type="ARBA" id="ARBA00023157"/>
    </source>
</evidence>
<organism evidence="7 8">
    <name type="scientific">Oncorhynchus tshawytscha</name>
    <name type="common">Chinook salmon</name>
    <name type="synonym">Salmo tshawytscha</name>
    <dbReference type="NCBI Taxonomy" id="74940"/>
    <lineage>
        <taxon>Eukaryota</taxon>
        <taxon>Metazoa</taxon>
        <taxon>Chordata</taxon>
        <taxon>Craniata</taxon>
        <taxon>Vertebrata</taxon>
        <taxon>Euteleostomi</taxon>
        <taxon>Actinopterygii</taxon>
        <taxon>Neopterygii</taxon>
        <taxon>Teleostei</taxon>
        <taxon>Protacanthopterygii</taxon>
        <taxon>Salmoniformes</taxon>
        <taxon>Salmonidae</taxon>
        <taxon>Salmoninae</taxon>
        <taxon>Oncorhynchus</taxon>
    </lineage>
</organism>
<evidence type="ECO:0000259" key="6">
    <source>
        <dbReference type="Pfam" id="PF07992"/>
    </source>
</evidence>
<keyword evidence="4" id="KW-1015">Disulfide bond</keyword>
<dbReference type="Gene3D" id="3.50.50.60">
    <property type="entry name" value="FAD/NAD(P)-binding domain"/>
    <property type="match status" value="2"/>
</dbReference>
<dbReference type="PANTHER" id="PTHR42737">
    <property type="entry name" value="GLUTATHIONE REDUCTASE"/>
    <property type="match status" value="1"/>
</dbReference>
<dbReference type="GO" id="GO:0005829">
    <property type="term" value="C:cytosol"/>
    <property type="evidence" value="ECO:0007669"/>
    <property type="project" value="TreeGrafter"/>
</dbReference>
<dbReference type="PRINTS" id="PR00368">
    <property type="entry name" value="FADPNR"/>
</dbReference>
<dbReference type="GO" id="GO:0034599">
    <property type="term" value="P:cellular response to oxidative stress"/>
    <property type="evidence" value="ECO:0007669"/>
    <property type="project" value="TreeGrafter"/>
</dbReference>
<dbReference type="InterPro" id="IPR046952">
    <property type="entry name" value="GSHR/TRXR-like"/>
</dbReference>
<dbReference type="Ensembl" id="ENSOTST00005193765.1">
    <property type="protein sequence ID" value="ENSOTSP00005113844.1"/>
    <property type="gene ID" value="ENSOTSG00005078403.1"/>
</dbReference>
<feature type="domain" description="FAD/NAD(P)-binding" evidence="6">
    <location>
        <begin position="13"/>
        <end position="182"/>
    </location>
</feature>
<accession>A0AAZ3PD96</accession>
<dbReference type="Proteomes" id="UP000694402">
    <property type="component" value="Unassembled WGS sequence"/>
</dbReference>
<proteinExistence type="inferred from homology"/>
<reference evidence="7" key="2">
    <citation type="submission" date="2025-08" db="UniProtKB">
        <authorList>
            <consortium name="Ensembl"/>
        </authorList>
    </citation>
    <scope>IDENTIFICATION</scope>
</reference>
<dbReference type="AlphaFoldDB" id="A0AAZ3PD96"/>
<evidence type="ECO:0000313" key="8">
    <source>
        <dbReference type="Proteomes" id="UP000694402"/>
    </source>
</evidence>
<dbReference type="PANTHER" id="PTHR42737:SF2">
    <property type="entry name" value="GLUTATHIONE REDUCTASE"/>
    <property type="match status" value="1"/>
</dbReference>
<keyword evidence="8" id="KW-1185">Reference proteome</keyword>
<dbReference type="Pfam" id="PF07992">
    <property type="entry name" value="Pyr_redox_2"/>
    <property type="match status" value="1"/>
</dbReference>
<reference evidence="8" key="1">
    <citation type="journal article" date="2018" name="PLoS ONE">
        <title>Chinook salmon (Oncorhynchus tshawytscha) genome and transcriptome.</title>
        <authorList>
            <person name="Christensen K.A."/>
            <person name="Leong J.S."/>
            <person name="Sakhrani D."/>
            <person name="Biagi C.A."/>
            <person name="Minkley D.R."/>
            <person name="Withler R.E."/>
            <person name="Rondeau E.B."/>
            <person name="Koop B.F."/>
            <person name="Devlin R.H."/>
        </authorList>
    </citation>
    <scope>NUCLEOTIDE SEQUENCE [LARGE SCALE GENOMIC DNA]</scope>
</reference>
<evidence type="ECO:0000256" key="2">
    <source>
        <dbReference type="ARBA" id="ARBA00007532"/>
    </source>
</evidence>
<keyword evidence="5" id="KW-0676">Redox-active center</keyword>
<dbReference type="InterPro" id="IPR036188">
    <property type="entry name" value="FAD/NAD-bd_sf"/>
</dbReference>
<dbReference type="GO" id="GO:0050660">
    <property type="term" value="F:flavin adenine dinucleotide binding"/>
    <property type="evidence" value="ECO:0007669"/>
    <property type="project" value="InterPro"/>
</dbReference>
<dbReference type="PRINTS" id="PR00411">
    <property type="entry name" value="PNDRDTASEI"/>
</dbReference>
<dbReference type="GO" id="GO:0045454">
    <property type="term" value="P:cell redox homeostasis"/>
    <property type="evidence" value="ECO:0007669"/>
    <property type="project" value="InterPro"/>
</dbReference>
<protein>
    <recommendedName>
        <fullName evidence="6">FAD/NAD(P)-binding domain-containing protein</fullName>
    </recommendedName>
</protein>
<sequence>MDQTRLSCGQYDYDLLVIGGGSGGLAVAKRGCWFGRRVLVLDLVAPTPKVTKWGLAGSSVNVGSIPRKLLHQASPLGKAIQDGESWRGSGASVTVHDMYLGHQLQCMICIWGGPITQPAETLVIAVGDRKQYLIIPGDREHLMTCSLCPHSPGRTLVVGGSSEGLECAGFLSGLGLEVTVLVGRYLGSTTKGCRKSRTTCWSTGSSSSITLTKVQWLEFKCYGVKY</sequence>
<dbReference type="GO" id="GO:0005739">
    <property type="term" value="C:mitochondrion"/>
    <property type="evidence" value="ECO:0007669"/>
    <property type="project" value="TreeGrafter"/>
</dbReference>
<dbReference type="GO" id="GO:0006749">
    <property type="term" value="P:glutathione metabolic process"/>
    <property type="evidence" value="ECO:0007669"/>
    <property type="project" value="TreeGrafter"/>
</dbReference>